<dbReference type="STRING" id="77020.A0A0M8MKR5"/>
<dbReference type="InterPro" id="IPR036259">
    <property type="entry name" value="MFS_trans_sf"/>
</dbReference>
<accession>A0A0M8MKR5</accession>
<sequence>MSRAAVSQFPPTKPILVEAPVPEPVHRDPLHPALKLQEHPVPDLEKGIVQANEATGIVPSDSQATMVAQELPDLSKDEDGNEYILVKWDGKDDREHSLKLNIYYRIYLMVLAGMLTLCTAFASSAPSSLIPQMVFEFKTTPEVVKASVFLFVGSFAVGPLLWAPLSELIGHRIVFIISFTCFVCFNVGCMLAPNVASMIVFRILAGASGSSSMSNSPSMISTLVPLKYLTLGLVIFALSPTAGPCLGPTVGGYISNSGANWRWIFRVCTIFSFVMLILVIFTMPETMSDQLLRKKARRLRAQTGDDRYKAPIEVRRIRTKDILSKTLLKPVKLLFSEPMLAVMTIYTSFIYGVIYLFFVAYPIVFEGLHHFRAGATGLAFLGFFSGAMIGAIYNVLVDQRLYLRAYIRNNYKPIAPEARLWGTMVGAPLFSAALFWFAWTSFPSVSFWLPVVAGGLFGFALFLIFLGLVVYISEVYFQYVASAMAANTVVRSCFGAGFPMFGEQMYARLNPRWASCLLAFISVLMIPIPFVFYKYGPRIRAWSKHAYG</sequence>
<dbReference type="VEuPathDB" id="FungiDB:Malapachy_0213"/>
<feature type="transmembrane region" description="Helical" evidence="6">
    <location>
        <begin position="102"/>
        <end position="122"/>
    </location>
</feature>
<feature type="transmembrane region" description="Helical" evidence="6">
    <location>
        <begin position="445"/>
        <end position="472"/>
    </location>
</feature>
<dbReference type="Proteomes" id="UP000037751">
    <property type="component" value="Unassembled WGS sequence"/>
</dbReference>
<gene>
    <name evidence="8" type="ORF">Malapachy_0213</name>
</gene>
<dbReference type="GO" id="GO:0005886">
    <property type="term" value="C:plasma membrane"/>
    <property type="evidence" value="ECO:0007669"/>
    <property type="project" value="TreeGrafter"/>
</dbReference>
<dbReference type="GO" id="GO:0022857">
    <property type="term" value="F:transmembrane transporter activity"/>
    <property type="evidence" value="ECO:0007669"/>
    <property type="project" value="InterPro"/>
</dbReference>
<name>A0A0M8MKR5_9BASI</name>
<dbReference type="PANTHER" id="PTHR23502:SF173">
    <property type="entry name" value="MFS-MULTIDRUG-RESISTANCE TRANSPORTER-RELATED"/>
    <property type="match status" value="1"/>
</dbReference>
<feature type="transmembrane region" description="Helical" evidence="6">
    <location>
        <begin position="226"/>
        <end position="243"/>
    </location>
</feature>
<evidence type="ECO:0000256" key="3">
    <source>
        <dbReference type="ARBA" id="ARBA00022989"/>
    </source>
</evidence>
<comment type="caution">
    <text evidence="8">The sequence shown here is derived from an EMBL/GenBank/DDBJ whole genome shotgun (WGS) entry which is preliminary data.</text>
</comment>
<feature type="transmembrane region" description="Helical" evidence="6">
    <location>
        <begin position="174"/>
        <end position="205"/>
    </location>
</feature>
<dbReference type="Pfam" id="PF07690">
    <property type="entry name" value="MFS_1"/>
    <property type="match status" value="1"/>
</dbReference>
<dbReference type="AlphaFoldDB" id="A0A0M8MKR5"/>
<dbReference type="RefSeq" id="XP_017991150.1">
    <property type="nucleotide sequence ID" value="XM_018134744.1"/>
</dbReference>
<dbReference type="Gene3D" id="1.20.1250.20">
    <property type="entry name" value="MFS general substrate transporter like domains"/>
    <property type="match status" value="1"/>
</dbReference>
<evidence type="ECO:0000259" key="7">
    <source>
        <dbReference type="PROSITE" id="PS50850"/>
    </source>
</evidence>
<dbReference type="GeneID" id="28726619"/>
<evidence type="ECO:0000256" key="1">
    <source>
        <dbReference type="ARBA" id="ARBA00004141"/>
    </source>
</evidence>
<dbReference type="FunFam" id="1.20.1250.20:FF:000011">
    <property type="entry name" value="MFS multidrug transporter, putative"/>
    <property type="match status" value="1"/>
</dbReference>
<organism evidence="8 9">
    <name type="scientific">Malassezia pachydermatis</name>
    <dbReference type="NCBI Taxonomy" id="77020"/>
    <lineage>
        <taxon>Eukaryota</taxon>
        <taxon>Fungi</taxon>
        <taxon>Dikarya</taxon>
        <taxon>Basidiomycota</taxon>
        <taxon>Ustilaginomycotina</taxon>
        <taxon>Malasseziomycetes</taxon>
        <taxon>Malasseziales</taxon>
        <taxon>Malasseziaceae</taxon>
        <taxon>Malassezia</taxon>
    </lineage>
</organism>
<evidence type="ECO:0000313" key="8">
    <source>
        <dbReference type="EMBL" id="KOS13518.1"/>
    </source>
</evidence>
<feature type="transmembrane region" description="Helical" evidence="6">
    <location>
        <begin position="479"/>
        <end position="500"/>
    </location>
</feature>
<keyword evidence="2 6" id="KW-0812">Transmembrane</keyword>
<feature type="region of interest" description="Disordered" evidence="5">
    <location>
        <begin position="1"/>
        <end position="22"/>
    </location>
</feature>
<feature type="transmembrane region" description="Helical" evidence="6">
    <location>
        <begin position="263"/>
        <end position="283"/>
    </location>
</feature>
<keyword evidence="3 6" id="KW-1133">Transmembrane helix</keyword>
<evidence type="ECO:0000313" key="9">
    <source>
        <dbReference type="Proteomes" id="UP000037751"/>
    </source>
</evidence>
<dbReference type="SUPFAM" id="SSF103473">
    <property type="entry name" value="MFS general substrate transporter"/>
    <property type="match status" value="1"/>
</dbReference>
<evidence type="ECO:0000256" key="4">
    <source>
        <dbReference type="ARBA" id="ARBA00023136"/>
    </source>
</evidence>
<keyword evidence="9" id="KW-1185">Reference proteome</keyword>
<keyword evidence="4 6" id="KW-0472">Membrane</keyword>
<feature type="domain" description="Major facilitator superfamily (MFS) profile" evidence="7">
    <location>
        <begin position="108"/>
        <end position="540"/>
    </location>
</feature>
<feature type="transmembrane region" description="Helical" evidence="6">
    <location>
        <begin position="143"/>
        <end position="162"/>
    </location>
</feature>
<dbReference type="InterPro" id="IPR011701">
    <property type="entry name" value="MFS"/>
</dbReference>
<dbReference type="OrthoDB" id="9986881at2759"/>
<proteinExistence type="predicted"/>
<dbReference type="PROSITE" id="PS50850">
    <property type="entry name" value="MFS"/>
    <property type="match status" value="1"/>
</dbReference>
<feature type="transmembrane region" description="Helical" evidence="6">
    <location>
        <begin position="418"/>
        <end position="439"/>
    </location>
</feature>
<comment type="subcellular location">
    <subcellularLocation>
        <location evidence="1">Membrane</location>
        <topology evidence="1">Multi-pass membrane protein</topology>
    </subcellularLocation>
</comment>
<evidence type="ECO:0000256" key="5">
    <source>
        <dbReference type="SAM" id="MobiDB-lite"/>
    </source>
</evidence>
<protein>
    <submittedName>
        <fullName evidence="8">Mfs general substrate transporter</fullName>
    </submittedName>
</protein>
<dbReference type="InterPro" id="IPR020846">
    <property type="entry name" value="MFS_dom"/>
</dbReference>
<reference evidence="8 9" key="1">
    <citation type="submission" date="2015-07" db="EMBL/GenBank/DDBJ databases">
        <title>Draft Genome Sequence of Malassezia furfur CBS1878 and Malassezia pachydermatis CBS1879.</title>
        <authorList>
            <person name="Triana S."/>
            <person name="Ohm R."/>
            <person name="Gonzalez A."/>
            <person name="DeCock H."/>
            <person name="Restrepo S."/>
            <person name="Celis A."/>
        </authorList>
    </citation>
    <scope>NUCLEOTIDE SEQUENCE [LARGE SCALE GENOMIC DNA]</scope>
    <source>
        <strain evidence="8 9">CBS 1879</strain>
    </source>
</reference>
<evidence type="ECO:0000256" key="2">
    <source>
        <dbReference type="ARBA" id="ARBA00022692"/>
    </source>
</evidence>
<evidence type="ECO:0000256" key="6">
    <source>
        <dbReference type="SAM" id="Phobius"/>
    </source>
</evidence>
<dbReference type="EMBL" id="LGAV01000006">
    <property type="protein sequence ID" value="KOS13518.1"/>
    <property type="molecule type" value="Genomic_DNA"/>
</dbReference>
<dbReference type="PANTHER" id="PTHR23502">
    <property type="entry name" value="MAJOR FACILITATOR SUPERFAMILY"/>
    <property type="match status" value="1"/>
</dbReference>
<dbReference type="CDD" id="cd17323">
    <property type="entry name" value="MFS_Tpo1_MDR_like"/>
    <property type="match status" value="1"/>
</dbReference>
<feature type="transmembrane region" description="Helical" evidence="6">
    <location>
        <begin position="375"/>
        <end position="397"/>
    </location>
</feature>
<feature type="transmembrane region" description="Helical" evidence="6">
    <location>
        <begin position="339"/>
        <end position="363"/>
    </location>
</feature>
<feature type="transmembrane region" description="Helical" evidence="6">
    <location>
        <begin position="512"/>
        <end position="533"/>
    </location>
</feature>